<dbReference type="Proteomes" id="UP001519344">
    <property type="component" value="Unassembled WGS sequence"/>
</dbReference>
<dbReference type="RefSeq" id="WP_167056971.1">
    <property type="nucleotide sequence ID" value="NZ_JAAOZR010000014.1"/>
</dbReference>
<comment type="caution">
    <text evidence="1">The sequence shown here is derived from an EMBL/GenBank/DDBJ whole genome shotgun (WGS) entry which is preliminary data.</text>
</comment>
<evidence type="ECO:0000313" key="2">
    <source>
        <dbReference type="Proteomes" id="UP001519344"/>
    </source>
</evidence>
<protein>
    <recommendedName>
        <fullName evidence="3">DUF4259 domain-containing protein</fullName>
    </recommendedName>
</protein>
<proteinExistence type="predicted"/>
<gene>
    <name evidence="1" type="ORF">J2Z65_006361</name>
</gene>
<reference evidence="1 2" key="1">
    <citation type="submission" date="2021-03" db="EMBL/GenBank/DDBJ databases">
        <title>Genomic Encyclopedia of Type Strains, Phase IV (KMG-IV): sequencing the most valuable type-strain genomes for metagenomic binning, comparative biology and taxonomic classification.</title>
        <authorList>
            <person name="Goeker M."/>
        </authorList>
    </citation>
    <scope>NUCLEOTIDE SEQUENCE [LARGE SCALE GENOMIC DNA]</scope>
    <source>
        <strain evidence="1 2">DSM 24950</strain>
    </source>
</reference>
<accession>A0ABS4I837</accession>
<dbReference type="EMBL" id="JAGGKV010000029">
    <property type="protein sequence ID" value="MBP1967097.1"/>
    <property type="molecule type" value="Genomic_DNA"/>
</dbReference>
<keyword evidence="2" id="KW-1185">Reference proteome</keyword>
<evidence type="ECO:0008006" key="3">
    <source>
        <dbReference type="Google" id="ProtNLM"/>
    </source>
</evidence>
<name>A0ABS4I837_9BACL</name>
<evidence type="ECO:0000313" key="1">
    <source>
        <dbReference type="EMBL" id="MBP1967097.1"/>
    </source>
</evidence>
<organism evidence="1 2">
    <name type="scientific">Paenibacillus aceris</name>
    <dbReference type="NCBI Taxonomy" id="869555"/>
    <lineage>
        <taxon>Bacteria</taxon>
        <taxon>Bacillati</taxon>
        <taxon>Bacillota</taxon>
        <taxon>Bacilli</taxon>
        <taxon>Bacillales</taxon>
        <taxon>Paenibacillaceae</taxon>
        <taxon>Paenibacillus</taxon>
    </lineage>
</organism>
<sequence>MGAWGTAIFSDDLASDIKDEFRELIAEGHDGETATNIVVENWKSELEDYEVRSVFWLSLALEIIISGEDLKRWEEEPKLLIQRKKVLEKLMNQLNQPQCEPKKIPKRFIAQTDFERGDAIGYKLLSGKYIILKVITVIEQHSGDRYPLFELCNWVSTEFPDKIDIGSFNLLEWTFGNGKKELKKLAIFPSGKKDYPFERITVIAKNVPIQLSDSTPYMLLAWKQFDDDLRKFYNLE</sequence>